<dbReference type="EMBL" id="LAZR01001260">
    <property type="protein sequence ID" value="KKN47734.1"/>
    <property type="molecule type" value="Genomic_DNA"/>
</dbReference>
<accession>A0A0F9QYV4</accession>
<proteinExistence type="predicted"/>
<protein>
    <submittedName>
        <fullName evidence="1">Uncharacterized protein</fullName>
    </submittedName>
</protein>
<organism evidence="1">
    <name type="scientific">marine sediment metagenome</name>
    <dbReference type="NCBI Taxonomy" id="412755"/>
    <lineage>
        <taxon>unclassified sequences</taxon>
        <taxon>metagenomes</taxon>
        <taxon>ecological metagenomes</taxon>
    </lineage>
</organism>
<name>A0A0F9QYV4_9ZZZZ</name>
<dbReference type="AlphaFoldDB" id="A0A0F9QYV4"/>
<comment type="caution">
    <text evidence="1">The sequence shown here is derived from an EMBL/GenBank/DDBJ whole genome shotgun (WGS) entry which is preliminary data.</text>
</comment>
<evidence type="ECO:0000313" key="1">
    <source>
        <dbReference type="EMBL" id="KKN47734.1"/>
    </source>
</evidence>
<reference evidence="1" key="1">
    <citation type="journal article" date="2015" name="Nature">
        <title>Complex archaea that bridge the gap between prokaryotes and eukaryotes.</title>
        <authorList>
            <person name="Spang A."/>
            <person name="Saw J.H."/>
            <person name="Jorgensen S.L."/>
            <person name="Zaremba-Niedzwiedzka K."/>
            <person name="Martijn J."/>
            <person name="Lind A.E."/>
            <person name="van Eijk R."/>
            <person name="Schleper C."/>
            <person name="Guy L."/>
            <person name="Ettema T.J."/>
        </authorList>
    </citation>
    <scope>NUCLEOTIDE SEQUENCE</scope>
</reference>
<feature type="non-terminal residue" evidence="1">
    <location>
        <position position="55"/>
    </location>
</feature>
<gene>
    <name evidence="1" type="ORF">LCGC14_0660030</name>
</gene>
<sequence length="55" mass="6589">MCYKYHLAEKEAEDLIARRTRDIFDISKQNLKDWSSMTRSQYTLTEDDLGDFNII</sequence>